<keyword evidence="1" id="KW-0812">Transmembrane</keyword>
<reference evidence="2 3" key="1">
    <citation type="journal article" date="2016" name="Mol. Biol. Evol.">
        <title>Comparative Genomics of Early-Diverging Mushroom-Forming Fungi Provides Insights into the Origins of Lignocellulose Decay Capabilities.</title>
        <authorList>
            <person name="Nagy L.G."/>
            <person name="Riley R."/>
            <person name="Tritt A."/>
            <person name="Adam C."/>
            <person name="Daum C."/>
            <person name="Floudas D."/>
            <person name="Sun H."/>
            <person name="Yadav J.S."/>
            <person name="Pangilinan J."/>
            <person name="Larsson K.H."/>
            <person name="Matsuura K."/>
            <person name="Barry K."/>
            <person name="Labutti K."/>
            <person name="Kuo R."/>
            <person name="Ohm R.A."/>
            <person name="Bhattacharya S.S."/>
            <person name="Shirouzu T."/>
            <person name="Yoshinaga Y."/>
            <person name="Martin F.M."/>
            <person name="Grigoriev I.V."/>
            <person name="Hibbett D.S."/>
        </authorList>
    </citation>
    <scope>NUCLEOTIDE SEQUENCE [LARGE SCALE GENOMIC DNA]</scope>
    <source>
        <strain evidence="2 3">HHB9708</strain>
    </source>
</reference>
<gene>
    <name evidence="2" type="ORF">SISNIDRAFT_543033</name>
</gene>
<proteinExistence type="predicted"/>
<keyword evidence="3" id="KW-1185">Reference proteome</keyword>
<name>A0A164WJE9_9AGAM</name>
<organism evidence="2 3">
    <name type="scientific">Sistotremastrum niveocremeum HHB9708</name>
    <dbReference type="NCBI Taxonomy" id="1314777"/>
    <lineage>
        <taxon>Eukaryota</taxon>
        <taxon>Fungi</taxon>
        <taxon>Dikarya</taxon>
        <taxon>Basidiomycota</taxon>
        <taxon>Agaricomycotina</taxon>
        <taxon>Agaricomycetes</taxon>
        <taxon>Sistotremastrales</taxon>
        <taxon>Sistotremastraceae</taxon>
        <taxon>Sertulicium</taxon>
        <taxon>Sertulicium niveocremeum</taxon>
    </lineage>
</organism>
<protein>
    <submittedName>
        <fullName evidence="2">Uncharacterized protein</fullName>
    </submittedName>
</protein>
<dbReference type="AlphaFoldDB" id="A0A164WJE9"/>
<keyword evidence="1" id="KW-0472">Membrane</keyword>
<sequence>MAQYSGIVPAAFTIVVIVMRCIIMRATACGCRVCALRRISMISVHSTQLAYRGVRANIPGHGLLASFRGFVCNGERGLYQHFPTERVSRFQMVEIRLSLQGTEERMFLCSYFERANVLSICKFIVRNLSSGNDLDGRVISKLPFERESFLEKRNKGDHLIPHQLYRTDRPPVRACQISTASRSAIFGRTSMAFIHFALTSASFRSVDPQSQIVP</sequence>
<evidence type="ECO:0000256" key="1">
    <source>
        <dbReference type="SAM" id="Phobius"/>
    </source>
</evidence>
<evidence type="ECO:0000313" key="2">
    <source>
        <dbReference type="EMBL" id="KZS95097.1"/>
    </source>
</evidence>
<dbReference type="Proteomes" id="UP000076722">
    <property type="component" value="Unassembled WGS sequence"/>
</dbReference>
<evidence type="ECO:0000313" key="3">
    <source>
        <dbReference type="Proteomes" id="UP000076722"/>
    </source>
</evidence>
<feature type="transmembrane region" description="Helical" evidence="1">
    <location>
        <begin position="6"/>
        <end position="23"/>
    </location>
</feature>
<dbReference type="EMBL" id="KV419402">
    <property type="protein sequence ID" value="KZS95097.1"/>
    <property type="molecule type" value="Genomic_DNA"/>
</dbReference>
<accession>A0A164WJE9</accession>
<keyword evidence="1" id="KW-1133">Transmembrane helix</keyword>